<evidence type="ECO:0000256" key="4">
    <source>
        <dbReference type="ARBA" id="ARBA00022806"/>
    </source>
</evidence>
<dbReference type="EC" id="5.6.2.4" evidence="8"/>
<reference evidence="13" key="1">
    <citation type="submission" date="2020-10" db="EMBL/GenBank/DDBJ databases">
        <authorList>
            <person name="Gilroy R."/>
        </authorList>
    </citation>
    <scope>NUCLEOTIDE SEQUENCE</scope>
    <source>
        <strain evidence="13">17113</strain>
    </source>
</reference>
<feature type="domain" description="HRDC" evidence="11">
    <location>
        <begin position="993"/>
        <end position="1070"/>
    </location>
</feature>
<dbReference type="Gene3D" id="3.40.50.300">
    <property type="entry name" value="P-loop containing nucleotide triphosphate hydrolases"/>
    <property type="match status" value="3"/>
</dbReference>
<evidence type="ECO:0000256" key="5">
    <source>
        <dbReference type="ARBA" id="ARBA00022840"/>
    </source>
</evidence>
<evidence type="ECO:0000313" key="13">
    <source>
        <dbReference type="EMBL" id="MBO8426086.1"/>
    </source>
</evidence>
<comment type="similarity">
    <text evidence="1">Belongs to the helicase family. UvrD subfamily.</text>
</comment>
<evidence type="ECO:0000256" key="6">
    <source>
        <dbReference type="ARBA" id="ARBA00023235"/>
    </source>
</evidence>
<evidence type="ECO:0000256" key="8">
    <source>
        <dbReference type="ARBA" id="ARBA00034808"/>
    </source>
</evidence>
<evidence type="ECO:0000256" key="9">
    <source>
        <dbReference type="ARBA" id="ARBA00048988"/>
    </source>
</evidence>
<keyword evidence="2 10" id="KW-0547">Nucleotide-binding</keyword>
<dbReference type="Pfam" id="PF13361">
    <property type="entry name" value="UvrD_C"/>
    <property type="match status" value="1"/>
</dbReference>
<accession>A0A9D9DF25</accession>
<dbReference type="GO" id="GO:0016787">
    <property type="term" value="F:hydrolase activity"/>
    <property type="evidence" value="ECO:0007669"/>
    <property type="project" value="UniProtKB-UniRule"/>
</dbReference>
<dbReference type="InterPro" id="IPR002121">
    <property type="entry name" value="HRDC_dom"/>
</dbReference>
<dbReference type="PANTHER" id="PTHR11070">
    <property type="entry name" value="UVRD / RECB / PCRA DNA HELICASE FAMILY MEMBER"/>
    <property type="match status" value="1"/>
</dbReference>
<dbReference type="InterPro" id="IPR014017">
    <property type="entry name" value="DNA_helicase_UvrD-like_C"/>
</dbReference>
<dbReference type="GO" id="GO:0000725">
    <property type="term" value="P:recombinational repair"/>
    <property type="evidence" value="ECO:0007669"/>
    <property type="project" value="TreeGrafter"/>
</dbReference>
<comment type="catalytic activity">
    <reaction evidence="9">
        <text>ATP + H2O = ADP + phosphate + H(+)</text>
        <dbReference type="Rhea" id="RHEA:13065"/>
        <dbReference type="ChEBI" id="CHEBI:15377"/>
        <dbReference type="ChEBI" id="CHEBI:15378"/>
        <dbReference type="ChEBI" id="CHEBI:30616"/>
        <dbReference type="ChEBI" id="CHEBI:43474"/>
        <dbReference type="ChEBI" id="CHEBI:456216"/>
        <dbReference type="EC" id="5.6.2.4"/>
    </reaction>
</comment>
<comment type="caution">
    <text evidence="13">The sequence shown here is derived from an EMBL/GenBank/DDBJ whole genome shotgun (WGS) entry which is preliminary data.</text>
</comment>
<dbReference type="SUPFAM" id="SSF47819">
    <property type="entry name" value="HRDC-like"/>
    <property type="match status" value="1"/>
</dbReference>
<organism evidence="13 14">
    <name type="scientific">Candidatus Alloenteromonas pullistercoris</name>
    <dbReference type="NCBI Taxonomy" id="2840785"/>
    <lineage>
        <taxon>Bacteria</taxon>
        <taxon>Bacillati</taxon>
        <taxon>Bacillota</taxon>
        <taxon>Bacillota incertae sedis</taxon>
        <taxon>Candidatus Alloenteromonas</taxon>
    </lineage>
</organism>
<dbReference type="GO" id="GO:0043138">
    <property type="term" value="F:3'-5' DNA helicase activity"/>
    <property type="evidence" value="ECO:0007669"/>
    <property type="project" value="UniProtKB-EC"/>
</dbReference>
<keyword evidence="3 10" id="KW-0378">Hydrolase</keyword>
<dbReference type="GO" id="GO:0005829">
    <property type="term" value="C:cytosol"/>
    <property type="evidence" value="ECO:0007669"/>
    <property type="project" value="TreeGrafter"/>
</dbReference>
<dbReference type="Proteomes" id="UP000823634">
    <property type="component" value="Unassembled WGS sequence"/>
</dbReference>
<dbReference type="Pfam" id="PF00580">
    <property type="entry name" value="UvrD-helicase"/>
    <property type="match status" value="2"/>
</dbReference>
<comment type="catalytic activity">
    <reaction evidence="7">
        <text>Couples ATP hydrolysis with the unwinding of duplex DNA by translocating in the 3'-5' direction.</text>
        <dbReference type="EC" id="5.6.2.4"/>
    </reaction>
</comment>
<gene>
    <name evidence="13" type="ORF">IAC61_02050</name>
</gene>
<dbReference type="PANTHER" id="PTHR11070:SF63">
    <property type="entry name" value="DNA HELICASE IV"/>
    <property type="match status" value="1"/>
</dbReference>
<dbReference type="InterPro" id="IPR014016">
    <property type="entry name" value="UvrD-like_ATP-bd"/>
</dbReference>
<dbReference type="InterPro" id="IPR000212">
    <property type="entry name" value="DNA_helicase_UvrD/REP"/>
</dbReference>
<dbReference type="InterPro" id="IPR027417">
    <property type="entry name" value="P-loop_NTPase"/>
</dbReference>
<evidence type="ECO:0000259" key="12">
    <source>
        <dbReference type="PROSITE" id="PS51198"/>
    </source>
</evidence>
<protein>
    <recommendedName>
        <fullName evidence="8">DNA 3'-5' helicase</fullName>
        <ecNumber evidence="8">5.6.2.4</ecNumber>
    </recommendedName>
</protein>
<dbReference type="GO" id="GO:0003677">
    <property type="term" value="F:DNA binding"/>
    <property type="evidence" value="ECO:0007669"/>
    <property type="project" value="InterPro"/>
</dbReference>
<dbReference type="InterPro" id="IPR013986">
    <property type="entry name" value="DExx_box_DNA_helicase_dom_sf"/>
</dbReference>
<dbReference type="AlphaFoldDB" id="A0A9D9DF25"/>
<dbReference type="SUPFAM" id="SSF52540">
    <property type="entry name" value="P-loop containing nucleoside triphosphate hydrolases"/>
    <property type="match status" value="1"/>
</dbReference>
<dbReference type="EMBL" id="JADINA010000016">
    <property type="protein sequence ID" value="MBO8426086.1"/>
    <property type="molecule type" value="Genomic_DNA"/>
</dbReference>
<dbReference type="Pfam" id="PF00570">
    <property type="entry name" value="HRDC"/>
    <property type="match status" value="1"/>
</dbReference>
<sequence>MGMSWIRNLFHKRAESPLGKAIGSFNSSYKRLLSLDRFLSYSDTRPLLKANEALYAQLLSAQKQNNLKRFCRKNLIDIELAEGFLRSYFDLQGNRTRIKEHNDEFVKAKEKEEGDYLDKILSPIDPHIKLDEDQKQAILRDEDHTLLIAGAGAGKTTTLAAKTRYLVDKQKVKPEEILLISFTNKAVDELKERINGKLHIDCPIATFHSAGSALLRGSESERKRIVEEGFLYNSIDDYLRVEVLSDPKMVDALILFFGAYFRSPYDEKGLLEFFKFASKGGCLTLKGDLKEYSRRVIEQRTRRLMTISKEEVRSIEEAQIANFLYLNGIDYTYEEEYRYHILKAKKPYTPDFTIHQNGKTIYLEHFGLTDKWESSLYDEKQLRQYKQAIRDKIALHKAHNTKLIFTFSSYSDSRSHLAHLKEALLKEGIAFHPRDHKEVLEKLLKQEESRYVNSLTKLLLTFLTNFKSNGYGQSTFRQWESQDFNVRTKLFLKIAEGAYLHYQSGLLKTNSRDFSDLIGDAAKLLEAMALRGEKLPYRYIIIDEYQDISRQRFDLVKALKKVSDAKIIAVGDDWQSIYAFSGSDVSLFTRFIELLGDGEQLQIRNTYRNSQEVIDIAGDFIQKNDFQIKKSLHSDKHIDKPVCVVTYDDYNRREKGGVYKEIGDKLLSIVKTIWDNGDPLSATLLVGRYGFDARNCCHSDEFVYDELNGKMLCRALPKAKIEFLTAHSSKGLGYDNVVIVNAKDAIYGFPSQIDDDPVLSLVTSKNEDYEYAEERRLFYVALTRTKNRVFILTPKHHPSRFVLELLRDYPSVYCLGELEPEAKSPDGVLYCPECGFPLIEMFSPRYGMKVYCCSNEPEICDFLTNDPASGLPILKCDCCQDGYLIAKRAKNHERKGDDYVLGCTNYKEDGTGCSRILNRGFIAKMKKGHYQEIDFSKLPSYQKAKMEEAFNSQEGINKKQTAKREAGPNVNLALRKEMELKGFNLILDQTGKVLTDMALLKALIALRRDIARRDKIAETRVCSNTALVNLSTYHPSNKAEFINLYGLSEKSYGKYGEMLLKKIIESSKDQ</sequence>
<reference evidence="13" key="2">
    <citation type="journal article" date="2021" name="PeerJ">
        <title>Extensive microbial diversity within the chicken gut microbiome revealed by metagenomics and culture.</title>
        <authorList>
            <person name="Gilroy R."/>
            <person name="Ravi A."/>
            <person name="Getino M."/>
            <person name="Pursley I."/>
            <person name="Horton D.L."/>
            <person name="Alikhan N.F."/>
            <person name="Baker D."/>
            <person name="Gharbi K."/>
            <person name="Hall N."/>
            <person name="Watson M."/>
            <person name="Adriaenssens E.M."/>
            <person name="Foster-Nyarko E."/>
            <person name="Jarju S."/>
            <person name="Secka A."/>
            <person name="Antonio M."/>
            <person name="Oren A."/>
            <person name="Chaudhuri R.R."/>
            <person name="La Ragione R."/>
            <person name="Hildebrand F."/>
            <person name="Pallen M.J."/>
        </authorList>
    </citation>
    <scope>NUCLEOTIDE SEQUENCE</scope>
    <source>
        <strain evidence="13">17113</strain>
    </source>
</reference>
<evidence type="ECO:0000256" key="1">
    <source>
        <dbReference type="ARBA" id="ARBA00009922"/>
    </source>
</evidence>
<dbReference type="Gene3D" id="1.10.150.80">
    <property type="entry name" value="HRDC domain"/>
    <property type="match status" value="1"/>
</dbReference>
<keyword evidence="6" id="KW-0413">Isomerase</keyword>
<dbReference type="PROSITE" id="PS51198">
    <property type="entry name" value="UVRD_HELICASE_ATP_BIND"/>
    <property type="match status" value="1"/>
</dbReference>
<feature type="domain" description="UvrD-like helicase ATP-binding" evidence="12">
    <location>
        <begin position="128"/>
        <end position="610"/>
    </location>
</feature>
<dbReference type="InterPro" id="IPR044876">
    <property type="entry name" value="HRDC_dom_sf"/>
</dbReference>
<evidence type="ECO:0000256" key="7">
    <source>
        <dbReference type="ARBA" id="ARBA00034617"/>
    </source>
</evidence>
<evidence type="ECO:0000313" key="14">
    <source>
        <dbReference type="Proteomes" id="UP000823634"/>
    </source>
</evidence>
<dbReference type="PROSITE" id="PS50967">
    <property type="entry name" value="HRDC"/>
    <property type="match status" value="1"/>
</dbReference>
<evidence type="ECO:0000256" key="2">
    <source>
        <dbReference type="ARBA" id="ARBA00022741"/>
    </source>
</evidence>
<evidence type="ECO:0000259" key="11">
    <source>
        <dbReference type="PROSITE" id="PS50967"/>
    </source>
</evidence>
<evidence type="ECO:0000256" key="10">
    <source>
        <dbReference type="PROSITE-ProRule" id="PRU00560"/>
    </source>
</evidence>
<keyword evidence="5 10" id="KW-0067">ATP-binding</keyword>
<keyword evidence="4 10" id="KW-0347">Helicase</keyword>
<dbReference type="InterPro" id="IPR010997">
    <property type="entry name" value="HRDC-like_sf"/>
</dbReference>
<feature type="binding site" evidence="10">
    <location>
        <begin position="149"/>
        <end position="156"/>
    </location>
    <ligand>
        <name>ATP</name>
        <dbReference type="ChEBI" id="CHEBI:30616"/>
    </ligand>
</feature>
<proteinExistence type="inferred from homology"/>
<name>A0A9D9DF25_9FIRM</name>
<dbReference type="Gene3D" id="1.10.10.160">
    <property type="match status" value="1"/>
</dbReference>
<dbReference type="GO" id="GO:0005524">
    <property type="term" value="F:ATP binding"/>
    <property type="evidence" value="ECO:0007669"/>
    <property type="project" value="UniProtKB-UniRule"/>
</dbReference>
<evidence type="ECO:0000256" key="3">
    <source>
        <dbReference type="ARBA" id="ARBA00022801"/>
    </source>
</evidence>